<accession>D1NWW4</accession>
<dbReference type="STRING" id="561180.BIFGAL_04371"/>
<comment type="caution">
    <text evidence="1">The sequence shown here is derived from an EMBL/GenBank/DDBJ whole genome shotgun (WGS) entry which is preliminary data.</text>
</comment>
<reference evidence="1 2" key="1">
    <citation type="submission" date="2009-11" db="EMBL/GenBank/DDBJ databases">
        <authorList>
            <person name="Weinstock G."/>
            <person name="Sodergren E."/>
            <person name="Clifton S."/>
            <person name="Fulton L."/>
            <person name="Fulton B."/>
            <person name="Courtney L."/>
            <person name="Fronick C."/>
            <person name="Harrison M."/>
            <person name="Strong C."/>
            <person name="Farmer C."/>
            <person name="Delahaunty K."/>
            <person name="Markovic C."/>
            <person name="Hall O."/>
            <person name="Minx P."/>
            <person name="Tomlinson C."/>
            <person name="Mitreva M."/>
            <person name="Nelson J."/>
            <person name="Hou S."/>
            <person name="Wollam A."/>
            <person name="Pepin K.H."/>
            <person name="Johnson M."/>
            <person name="Bhonagiri V."/>
            <person name="Nash W.E."/>
            <person name="Warren W."/>
            <person name="Chinwalla A."/>
            <person name="Mardis E.R."/>
            <person name="Wilson R.K."/>
        </authorList>
    </citation>
    <scope>NUCLEOTIDE SEQUENCE [LARGE SCALE GENOMIC DNA]</scope>
    <source>
        <strain evidence="1 2">DSM 20093</strain>
    </source>
</reference>
<dbReference type="AlphaFoldDB" id="D1NWW4"/>
<protein>
    <submittedName>
        <fullName evidence="1">Uncharacterized protein</fullName>
    </submittedName>
</protein>
<dbReference type="EMBL" id="ABXB03000007">
    <property type="protein sequence ID" value="EFA22095.1"/>
    <property type="molecule type" value="Genomic_DNA"/>
</dbReference>
<evidence type="ECO:0000313" key="2">
    <source>
        <dbReference type="Proteomes" id="UP000003656"/>
    </source>
</evidence>
<evidence type="ECO:0000313" key="1">
    <source>
        <dbReference type="EMBL" id="EFA22095.1"/>
    </source>
</evidence>
<name>D1NWW4_9BIFI</name>
<dbReference type="Proteomes" id="UP000003656">
    <property type="component" value="Unassembled WGS sequence"/>
</dbReference>
<organism evidence="1 2">
    <name type="scientific">Bifidobacterium gallicum DSM 20093 = LMG 11596</name>
    <dbReference type="NCBI Taxonomy" id="561180"/>
    <lineage>
        <taxon>Bacteria</taxon>
        <taxon>Bacillati</taxon>
        <taxon>Actinomycetota</taxon>
        <taxon>Actinomycetes</taxon>
        <taxon>Bifidobacteriales</taxon>
        <taxon>Bifidobacteriaceae</taxon>
        <taxon>Bifidobacterium</taxon>
    </lineage>
</organism>
<sequence length="49" mass="5493">MPLMPNSCPNCSFPDQAGKRSYVFEPETASFLTKLVRGETFPSPRSHFS</sequence>
<gene>
    <name evidence="1" type="ORF">BIFGAL_04371</name>
</gene>
<proteinExistence type="predicted"/>